<dbReference type="GO" id="GO:0003983">
    <property type="term" value="F:UTP:glucose-1-phosphate uridylyltransferase activity"/>
    <property type="evidence" value="ECO:0007669"/>
    <property type="project" value="UniProtKB-EC"/>
</dbReference>
<evidence type="ECO:0000256" key="7">
    <source>
        <dbReference type="ARBA" id="ARBA00022840"/>
    </source>
</evidence>
<evidence type="ECO:0000256" key="8">
    <source>
        <dbReference type="ARBA" id="ARBA00048128"/>
    </source>
</evidence>
<dbReference type="InterPro" id="IPR005835">
    <property type="entry name" value="NTP_transferase_dom"/>
</dbReference>
<name>A0A1M6FAL0_BUTFI</name>
<accession>A0A1M6FAL0</accession>
<evidence type="ECO:0000256" key="9">
    <source>
        <dbReference type="SAM" id="Coils"/>
    </source>
</evidence>
<protein>
    <recommendedName>
        <fullName evidence="2">UTP--glucose-1-phosphate uridylyltransferase</fullName>
        <ecNumber evidence="2">2.7.7.9</ecNumber>
    </recommendedName>
</protein>
<dbReference type="PANTHER" id="PTHR43197">
    <property type="entry name" value="UTP--GLUCOSE-1-PHOSPHATE URIDYLYLTRANSFERASE"/>
    <property type="match status" value="1"/>
</dbReference>
<keyword evidence="3 12" id="KW-0808">Transferase</keyword>
<feature type="coiled-coil region" evidence="9">
    <location>
        <begin position="424"/>
        <end position="451"/>
    </location>
</feature>
<organism evidence="12 13">
    <name type="scientific">Butyrivibrio fibrisolvens DSM 3071</name>
    <dbReference type="NCBI Taxonomy" id="1121131"/>
    <lineage>
        <taxon>Bacteria</taxon>
        <taxon>Bacillati</taxon>
        <taxon>Bacillota</taxon>
        <taxon>Clostridia</taxon>
        <taxon>Lachnospirales</taxon>
        <taxon>Lachnospiraceae</taxon>
        <taxon>Butyrivibrio</taxon>
    </lineage>
</organism>
<dbReference type="EMBL" id="FQXK01000049">
    <property type="protein sequence ID" value="SHI94798.1"/>
    <property type="molecule type" value="Genomic_DNA"/>
</dbReference>
<evidence type="ECO:0000256" key="6">
    <source>
        <dbReference type="ARBA" id="ARBA00022777"/>
    </source>
</evidence>
<evidence type="ECO:0000313" key="13">
    <source>
        <dbReference type="Proteomes" id="UP000184278"/>
    </source>
</evidence>
<evidence type="ECO:0000259" key="10">
    <source>
        <dbReference type="Pfam" id="PF00288"/>
    </source>
</evidence>
<keyword evidence="13" id="KW-1185">Reference proteome</keyword>
<dbReference type="Pfam" id="PF00483">
    <property type="entry name" value="NTP_transferase"/>
    <property type="match status" value="1"/>
</dbReference>
<reference evidence="13" key="1">
    <citation type="submission" date="2016-11" db="EMBL/GenBank/DDBJ databases">
        <authorList>
            <person name="Varghese N."/>
            <person name="Submissions S."/>
        </authorList>
    </citation>
    <scope>NUCLEOTIDE SEQUENCE [LARGE SCALE GENOMIC DNA]</scope>
    <source>
        <strain evidence="13">DSM 3071</strain>
    </source>
</reference>
<dbReference type="PRINTS" id="PR00959">
    <property type="entry name" value="MEVGALKINASE"/>
</dbReference>
<dbReference type="InterPro" id="IPR029044">
    <property type="entry name" value="Nucleotide-diphossugar_trans"/>
</dbReference>
<evidence type="ECO:0000256" key="3">
    <source>
        <dbReference type="ARBA" id="ARBA00022679"/>
    </source>
</evidence>
<dbReference type="STRING" id="1121131.SAMN02745229_03878"/>
<dbReference type="InterPro" id="IPR020568">
    <property type="entry name" value="Ribosomal_Su5_D2-typ_SF"/>
</dbReference>
<dbReference type="GeneID" id="89511256"/>
<evidence type="ECO:0000256" key="2">
    <source>
        <dbReference type="ARBA" id="ARBA00012415"/>
    </source>
</evidence>
<keyword evidence="7" id="KW-0067">ATP-binding</keyword>
<dbReference type="InterPro" id="IPR005771">
    <property type="entry name" value="GalU_uridylyltTrfase_bac/arc"/>
</dbReference>
<dbReference type="EC" id="2.7.7.9" evidence="2"/>
<evidence type="ECO:0000313" key="12">
    <source>
        <dbReference type="EMBL" id="SHI94798.1"/>
    </source>
</evidence>
<comment type="catalytic activity">
    <reaction evidence="8">
        <text>alpha-D-glucose 1-phosphate + UTP + H(+) = UDP-alpha-D-glucose + diphosphate</text>
        <dbReference type="Rhea" id="RHEA:19889"/>
        <dbReference type="ChEBI" id="CHEBI:15378"/>
        <dbReference type="ChEBI" id="CHEBI:33019"/>
        <dbReference type="ChEBI" id="CHEBI:46398"/>
        <dbReference type="ChEBI" id="CHEBI:58601"/>
        <dbReference type="ChEBI" id="CHEBI:58885"/>
        <dbReference type="EC" id="2.7.7.9"/>
    </reaction>
</comment>
<keyword evidence="4 12" id="KW-0548">Nucleotidyltransferase</keyword>
<dbReference type="SUPFAM" id="SSF54211">
    <property type="entry name" value="Ribosomal protein S5 domain 2-like"/>
    <property type="match status" value="1"/>
</dbReference>
<comment type="similarity">
    <text evidence="1">Belongs to the UDPGP type 2 family.</text>
</comment>
<dbReference type="GO" id="GO:0006011">
    <property type="term" value="P:UDP-alpha-D-glucose metabolic process"/>
    <property type="evidence" value="ECO:0007669"/>
    <property type="project" value="InterPro"/>
</dbReference>
<sequence length="643" mass="72297">MKNKFDLFVPGRLCIIGEHSDWAGIHRMTNSDIVPGQAIVTGIEQGIYATVEKADHFIVESPLAMYHGESLCCEMDTDKLLEVAYKGGFFSYVAGVASYINENYHVEGLKITITRMDLPIKSGLSSSAAICVLVARAFNRMYNLHLNTMGEMRVAYNGEQRTPSRCGRLDQACAYGVNPVRMFFDGTEVSVKTLTVKTPLYFVVANLNAGKDTVKILADLNKCFPFAQNEIEKDVQQALGKDNVFYIEKACDAIEKGDAKALGQVMIDFQNNFDTKVAKACPDQLTAPVLHEVLKDETLNSLSYGSKGVGSQGDGTVQFLAKDEESQKAIIEYLKDVKHMDGFPLTLRPKKAVRKAIIPVAGFGTRLFPTTKAIKKDFFPILDTDGILKPVLLILLEQLVEADIEDICLVIGEEERPLYDMFFARLSSENYDKLSDEKKQYQNLLMSLANRITYVYQKERKGFGHAVYQCREFTGDEPVLLLLGDMIYRSNTSLNCMQQMIDAYENCGLPMISMHTVDPEDVVHYGIMHGQWENSEQRLLKLDEIKEKPTVDYAKEYLNVPTKNCDENYYAVFGQYILTKEVFDNLEKNIKNNVLESGEIQLTTALEQTRNDVGMVGFVVDGKSYDVGLPEEYVKTISTYNKI</sequence>
<dbReference type="SUPFAM" id="SSF53448">
    <property type="entry name" value="Nucleotide-diphospho-sugar transferases"/>
    <property type="match status" value="1"/>
</dbReference>
<keyword evidence="6" id="KW-0418">Kinase</keyword>
<dbReference type="InterPro" id="IPR036554">
    <property type="entry name" value="GHMP_kinase_C_sf"/>
</dbReference>
<dbReference type="InterPro" id="IPR006204">
    <property type="entry name" value="GHMP_kinase_N_dom"/>
</dbReference>
<dbReference type="OrthoDB" id="9803871at2"/>
<dbReference type="GO" id="GO:0016301">
    <property type="term" value="F:kinase activity"/>
    <property type="evidence" value="ECO:0007669"/>
    <property type="project" value="UniProtKB-KW"/>
</dbReference>
<evidence type="ECO:0000256" key="1">
    <source>
        <dbReference type="ARBA" id="ARBA00006890"/>
    </source>
</evidence>
<proteinExistence type="inferred from homology"/>
<dbReference type="SUPFAM" id="SSF55060">
    <property type="entry name" value="GHMP Kinase, C-terminal domain"/>
    <property type="match status" value="1"/>
</dbReference>
<dbReference type="Proteomes" id="UP000184278">
    <property type="component" value="Unassembled WGS sequence"/>
</dbReference>
<evidence type="ECO:0000259" key="11">
    <source>
        <dbReference type="Pfam" id="PF00483"/>
    </source>
</evidence>
<dbReference type="InterPro" id="IPR014721">
    <property type="entry name" value="Ribsml_uS5_D2-typ_fold_subgr"/>
</dbReference>
<dbReference type="GO" id="GO:0005524">
    <property type="term" value="F:ATP binding"/>
    <property type="evidence" value="ECO:0007669"/>
    <property type="project" value="UniProtKB-KW"/>
</dbReference>
<gene>
    <name evidence="12" type="ORF">SAMN02745229_03878</name>
</gene>
<feature type="domain" description="Nucleotidyl transferase" evidence="11">
    <location>
        <begin position="355"/>
        <end position="640"/>
    </location>
</feature>
<evidence type="ECO:0000256" key="5">
    <source>
        <dbReference type="ARBA" id="ARBA00022741"/>
    </source>
</evidence>
<dbReference type="Gene3D" id="3.90.550.10">
    <property type="entry name" value="Spore Coat Polysaccharide Biosynthesis Protein SpsA, Chain A"/>
    <property type="match status" value="1"/>
</dbReference>
<dbReference type="AlphaFoldDB" id="A0A1M6FAL0"/>
<feature type="domain" description="GHMP kinase N-terminal" evidence="10">
    <location>
        <begin position="92"/>
        <end position="175"/>
    </location>
</feature>
<dbReference type="Pfam" id="PF00288">
    <property type="entry name" value="GHMP_kinases_N"/>
    <property type="match status" value="1"/>
</dbReference>
<keyword evidence="9" id="KW-0175">Coiled coil</keyword>
<evidence type="ECO:0000256" key="4">
    <source>
        <dbReference type="ARBA" id="ARBA00022695"/>
    </source>
</evidence>
<keyword evidence="5" id="KW-0547">Nucleotide-binding</keyword>
<dbReference type="RefSeq" id="WP_073390213.1">
    <property type="nucleotide sequence ID" value="NZ_FQXK01000049.1"/>
</dbReference>
<dbReference type="PANTHER" id="PTHR43197:SF1">
    <property type="entry name" value="UTP--GLUCOSE-1-PHOSPHATE URIDYLYLTRANSFERASE"/>
    <property type="match status" value="1"/>
</dbReference>
<dbReference type="Gene3D" id="3.30.230.10">
    <property type="match status" value="1"/>
</dbReference>